<sequence>MRYPLGVMTLALRWSAVGDFGQLGEQVAPFLRALSHVGQHAEAVHAVVAVEQLDQGVGVSDRGRLVADHQQHFLCRAYEADHRFADPGSGVDHQ</sequence>
<feature type="non-terminal residue" evidence="1">
    <location>
        <position position="94"/>
    </location>
</feature>
<accession>A0A699V5C3</accession>
<name>A0A699V5C3_TANCI</name>
<comment type="caution">
    <text evidence="1">The sequence shown here is derived from an EMBL/GenBank/DDBJ whole genome shotgun (WGS) entry which is preliminary data.</text>
</comment>
<gene>
    <name evidence="1" type="ORF">Tci_901020</name>
</gene>
<organism evidence="1">
    <name type="scientific">Tanacetum cinerariifolium</name>
    <name type="common">Dalmatian daisy</name>
    <name type="synonym">Chrysanthemum cinerariifolium</name>
    <dbReference type="NCBI Taxonomy" id="118510"/>
    <lineage>
        <taxon>Eukaryota</taxon>
        <taxon>Viridiplantae</taxon>
        <taxon>Streptophyta</taxon>
        <taxon>Embryophyta</taxon>
        <taxon>Tracheophyta</taxon>
        <taxon>Spermatophyta</taxon>
        <taxon>Magnoliopsida</taxon>
        <taxon>eudicotyledons</taxon>
        <taxon>Gunneridae</taxon>
        <taxon>Pentapetalae</taxon>
        <taxon>asterids</taxon>
        <taxon>campanulids</taxon>
        <taxon>Asterales</taxon>
        <taxon>Asteraceae</taxon>
        <taxon>Asteroideae</taxon>
        <taxon>Anthemideae</taxon>
        <taxon>Anthemidinae</taxon>
        <taxon>Tanacetum</taxon>
    </lineage>
</organism>
<protein>
    <submittedName>
        <fullName evidence="1">Uncharacterized protein</fullName>
    </submittedName>
</protein>
<reference evidence="1" key="1">
    <citation type="journal article" date="2019" name="Sci. Rep.">
        <title>Draft genome of Tanacetum cinerariifolium, the natural source of mosquito coil.</title>
        <authorList>
            <person name="Yamashiro T."/>
            <person name="Shiraishi A."/>
            <person name="Satake H."/>
            <person name="Nakayama K."/>
        </authorList>
    </citation>
    <scope>NUCLEOTIDE SEQUENCE</scope>
</reference>
<proteinExistence type="predicted"/>
<dbReference type="EMBL" id="BKCJ011391195">
    <property type="protein sequence ID" value="GFD29051.1"/>
    <property type="molecule type" value="Genomic_DNA"/>
</dbReference>
<evidence type="ECO:0000313" key="1">
    <source>
        <dbReference type="EMBL" id="GFD29051.1"/>
    </source>
</evidence>
<dbReference type="AlphaFoldDB" id="A0A699V5C3"/>